<evidence type="ECO:0000313" key="9">
    <source>
        <dbReference type="EMBL" id="RAP03040.1"/>
    </source>
</evidence>
<dbReference type="Pfam" id="PF13187">
    <property type="entry name" value="Fer4_9"/>
    <property type="match status" value="1"/>
</dbReference>
<gene>
    <name evidence="9" type="ORF">CA615_04305</name>
</gene>
<keyword evidence="7" id="KW-0411">Iron-sulfur</keyword>
<name>A0A328Q8K0_9EURY</name>
<dbReference type="InterPro" id="IPR017896">
    <property type="entry name" value="4Fe4S_Fe-S-bd"/>
</dbReference>
<keyword evidence="1" id="KW-0813">Transport</keyword>
<evidence type="ECO:0000256" key="6">
    <source>
        <dbReference type="ARBA" id="ARBA00023004"/>
    </source>
</evidence>
<dbReference type="PANTHER" id="PTHR43687">
    <property type="entry name" value="ADENYLYLSULFATE REDUCTASE, BETA SUBUNIT"/>
    <property type="match status" value="1"/>
</dbReference>
<organism evidence="9 10">
    <name type="scientific">Methanosphaera stadtmanae</name>
    <dbReference type="NCBI Taxonomy" id="2317"/>
    <lineage>
        <taxon>Archaea</taxon>
        <taxon>Methanobacteriati</taxon>
        <taxon>Methanobacteriota</taxon>
        <taxon>Methanomada group</taxon>
        <taxon>Methanobacteria</taxon>
        <taxon>Methanobacteriales</taxon>
        <taxon>Methanobacteriaceae</taxon>
        <taxon>Methanosphaera</taxon>
    </lineage>
</organism>
<dbReference type="Proteomes" id="UP000248557">
    <property type="component" value="Unassembled WGS sequence"/>
</dbReference>
<dbReference type="Gene3D" id="3.30.70.20">
    <property type="match status" value="1"/>
</dbReference>
<reference evidence="9 10" key="1">
    <citation type="submission" date="2017-05" db="EMBL/GenBank/DDBJ databases">
        <title>Host range expansion of the Methanosphaera genus to humans and monogastric animals involves recent and extensive reduction in genome content.</title>
        <authorList>
            <person name="Hoedt E.C."/>
            <person name="Volmer J.G."/>
            <person name="Parks D.H."/>
            <person name="Rosewarne C.P."/>
            <person name="Denman S.E."/>
            <person name="Mcsweeney C.S."/>
            <person name="O Cuiv P."/>
            <person name="Hugenholtz P."/>
            <person name="Tyson G.W."/>
            <person name="Morrison M."/>
        </authorList>
    </citation>
    <scope>NUCLEOTIDE SEQUENCE [LARGE SCALE GENOMIC DNA]</scope>
    <source>
        <strain evidence="9 10">PA5</strain>
    </source>
</reference>
<dbReference type="AlphaFoldDB" id="A0A328Q8K0"/>
<dbReference type="PANTHER" id="PTHR43687:SF6">
    <property type="entry name" value="L-ASPARTATE SEMIALDEHYDE SULFURTRANSFERASE IRON-SULFUR SUBUNIT"/>
    <property type="match status" value="1"/>
</dbReference>
<evidence type="ECO:0000256" key="4">
    <source>
        <dbReference type="ARBA" id="ARBA00022737"/>
    </source>
</evidence>
<dbReference type="SUPFAM" id="SSF54862">
    <property type="entry name" value="4Fe-4S ferredoxins"/>
    <property type="match status" value="1"/>
</dbReference>
<sequence>MIININYEDCRGIDCLDCLDICPMNVFDTVDDVLIIKKLDNCCGCQVCVDVCPNNAISIEY</sequence>
<dbReference type="RefSeq" id="WP_011406449.1">
    <property type="nucleotide sequence ID" value="NZ_CATZNA010000002.1"/>
</dbReference>
<keyword evidence="2" id="KW-0004">4Fe-4S</keyword>
<feature type="domain" description="4Fe-4S ferredoxin-type" evidence="8">
    <location>
        <begin position="1"/>
        <end position="31"/>
    </location>
</feature>
<keyword evidence="6" id="KW-0408">Iron</keyword>
<proteinExistence type="predicted"/>
<dbReference type="PROSITE" id="PS51379">
    <property type="entry name" value="4FE4S_FER_2"/>
    <property type="match status" value="2"/>
</dbReference>
<comment type="caution">
    <text evidence="9">The sequence shown here is derived from an EMBL/GenBank/DDBJ whole genome shotgun (WGS) entry which is preliminary data.</text>
</comment>
<dbReference type="InterPro" id="IPR050572">
    <property type="entry name" value="Fe-S_Ferredoxin"/>
</dbReference>
<evidence type="ECO:0000256" key="2">
    <source>
        <dbReference type="ARBA" id="ARBA00022485"/>
    </source>
</evidence>
<evidence type="ECO:0000313" key="10">
    <source>
        <dbReference type="Proteomes" id="UP000248557"/>
    </source>
</evidence>
<dbReference type="PROSITE" id="PS00198">
    <property type="entry name" value="4FE4S_FER_1"/>
    <property type="match status" value="1"/>
</dbReference>
<keyword evidence="3" id="KW-0479">Metal-binding</keyword>
<dbReference type="EMBL" id="NGJK01000053">
    <property type="protein sequence ID" value="RAP03040.1"/>
    <property type="molecule type" value="Genomic_DNA"/>
</dbReference>
<accession>A0A328Q8K0</accession>
<dbReference type="InterPro" id="IPR017900">
    <property type="entry name" value="4Fe4S_Fe_S_CS"/>
</dbReference>
<evidence type="ECO:0000259" key="8">
    <source>
        <dbReference type="PROSITE" id="PS51379"/>
    </source>
</evidence>
<evidence type="ECO:0000256" key="3">
    <source>
        <dbReference type="ARBA" id="ARBA00022723"/>
    </source>
</evidence>
<dbReference type="GO" id="GO:0046872">
    <property type="term" value="F:metal ion binding"/>
    <property type="evidence" value="ECO:0007669"/>
    <property type="project" value="UniProtKB-KW"/>
</dbReference>
<protein>
    <submittedName>
        <fullName evidence="9">Ferredoxin</fullName>
    </submittedName>
</protein>
<feature type="domain" description="4Fe-4S ferredoxin-type" evidence="8">
    <location>
        <begin position="32"/>
        <end position="61"/>
    </location>
</feature>
<dbReference type="GO" id="GO:0016491">
    <property type="term" value="F:oxidoreductase activity"/>
    <property type="evidence" value="ECO:0007669"/>
    <property type="project" value="UniProtKB-ARBA"/>
</dbReference>
<dbReference type="GO" id="GO:0051539">
    <property type="term" value="F:4 iron, 4 sulfur cluster binding"/>
    <property type="evidence" value="ECO:0007669"/>
    <property type="project" value="UniProtKB-KW"/>
</dbReference>
<keyword evidence="5" id="KW-0249">Electron transport</keyword>
<evidence type="ECO:0000256" key="1">
    <source>
        <dbReference type="ARBA" id="ARBA00022448"/>
    </source>
</evidence>
<dbReference type="GeneID" id="3854735"/>
<evidence type="ECO:0000256" key="5">
    <source>
        <dbReference type="ARBA" id="ARBA00022982"/>
    </source>
</evidence>
<dbReference type="OMA" id="CELCIDI"/>
<evidence type="ECO:0000256" key="7">
    <source>
        <dbReference type="ARBA" id="ARBA00023014"/>
    </source>
</evidence>
<keyword evidence="4" id="KW-0677">Repeat</keyword>